<keyword evidence="2" id="KW-1185">Reference proteome</keyword>
<evidence type="ECO:0000313" key="1">
    <source>
        <dbReference type="EMBL" id="CCJ33234.1"/>
    </source>
</evidence>
<evidence type="ECO:0000313" key="2">
    <source>
        <dbReference type="Proteomes" id="UP000007652"/>
    </source>
</evidence>
<dbReference type="RefSeq" id="WP_008908505.1">
    <property type="nucleotide sequence ID" value="NZ_CAKP01000065.1"/>
</dbReference>
<dbReference type="OrthoDB" id="1955361at2"/>
<name>I7K6R6_9CLOT</name>
<reference evidence="1 2" key="1">
    <citation type="journal article" date="2011" name="J. Bacteriol.">
        <title>Draft genome sequence of Caloramator australicus strain RC3T, a thermoanaerobe from the Great Artesian Basin of Australia.</title>
        <authorList>
            <person name="Ogg C.D."/>
            <person name="Patel B.K.C."/>
        </authorList>
    </citation>
    <scope>NUCLEOTIDE SEQUENCE [LARGE SCALE GENOMIC DNA]</scope>
    <source>
        <strain evidence="1 2">RC3</strain>
    </source>
</reference>
<proteinExistence type="predicted"/>
<protein>
    <submittedName>
        <fullName evidence="1">Uncharacterized protein</fullName>
    </submittedName>
</protein>
<dbReference type="AlphaFoldDB" id="I7K6R6"/>
<accession>I7K6R6</accession>
<dbReference type="STRING" id="857293.CAAU_1150"/>
<sequence>MSQNSIPNEILTQFESIDAIAEAESDILTCLSNLLYKPTSSEDPTPSSPSLLFNIYKLLTDDYNNVLPLTSEIASLIKKILLAYACKEFAIAEIVNALACKLGLVKGLVPDEREKCCC</sequence>
<organism evidence="1 2">
    <name type="scientific">Caloramator australicus RC3</name>
    <dbReference type="NCBI Taxonomy" id="857293"/>
    <lineage>
        <taxon>Bacteria</taxon>
        <taxon>Bacillati</taxon>
        <taxon>Bacillota</taxon>
        <taxon>Clostridia</taxon>
        <taxon>Eubacteriales</taxon>
        <taxon>Clostridiaceae</taxon>
        <taxon>Caloramator</taxon>
    </lineage>
</organism>
<comment type="caution">
    <text evidence="1">The sequence shown here is derived from an EMBL/GenBank/DDBJ whole genome shotgun (WGS) entry which is preliminary data.</text>
</comment>
<gene>
    <name evidence="1" type="ORF">CAAU_1150</name>
</gene>
<dbReference type="Proteomes" id="UP000007652">
    <property type="component" value="Unassembled WGS sequence"/>
</dbReference>
<dbReference type="EMBL" id="CAKP01000065">
    <property type="protein sequence ID" value="CCJ33234.1"/>
    <property type="molecule type" value="Genomic_DNA"/>
</dbReference>